<dbReference type="InterPro" id="IPR001810">
    <property type="entry name" value="F-box_dom"/>
</dbReference>
<sequence>MNNQLTKLKILGLPANAIKKMFALLEDKDLLQLREVSSFDNSKEQICHSVKDKVDVSILDVRKLTADFEFTYRKEWESKDENYVLIDFSTYFDDFGNRNYAFFRIVMIKIRTELPILTIKAHEAWNEVRIVDTTIYEFFFLRFSGEDYACIMQPQISFEHARLFSRGKLMDEIHKEEDAVHLVFRTYFDDLRSRSYAFLRIAMTKIWAELPIITIKAHEHRNDDLQISLKSEDFNTFLARLGSRMASGGDSALIMQIQKLFDHSPTFSTESMSLKSMPVPWSWKILINDYNFLIELSENVYCVSIHNLEIEMNISLVSIAKAMFSRKCCNLDFSFDFVTHSDLESLIAFCNRSEKKLAFEAFTKVKPLDVNIGAYYVDVYEWEPPSPEGEKSICHSTKDKVDVSIINKDEDDVTINLETYSDVVGNRSYTFLRIAITKIRAEIPTITIEAHKEDRRNFNLHFTLKLADLNTFLDRFGTRIAGIKWRTLCIYEATPDIIGTLAEFFNGKHVGYVSSSTMKMDNSNYSPWLTLIRNVSAVEFNIGRSFSVVTNADFLFLIELSEIVYRVCMLIGEDSNVSLLSIVKAIFSRKCVHLDLEYTFFTNSDLESLLSTEEGKSLLQRGMKRKKCRR</sequence>
<reference evidence="2" key="1">
    <citation type="journal article" date="2008" name="Nat. Genet.">
        <title>The Pristionchus pacificus genome provides a unique perspective on nematode lifestyle and parasitism.</title>
        <authorList>
            <person name="Dieterich C."/>
            <person name="Clifton S.W."/>
            <person name="Schuster L.N."/>
            <person name="Chinwalla A."/>
            <person name="Delehaunty K."/>
            <person name="Dinkelacker I."/>
            <person name="Fulton L."/>
            <person name="Fulton R."/>
            <person name="Godfrey J."/>
            <person name="Minx P."/>
            <person name="Mitreva M."/>
            <person name="Roeseler W."/>
            <person name="Tian H."/>
            <person name="Witte H."/>
            <person name="Yang S.P."/>
            <person name="Wilson R.K."/>
            <person name="Sommer R.J."/>
        </authorList>
    </citation>
    <scope>NUCLEOTIDE SEQUENCE [LARGE SCALE GENOMIC DNA]</scope>
    <source>
        <strain evidence="2">PS312</strain>
    </source>
</reference>
<dbReference type="EnsemblMetazoa" id="PPA39559.1">
    <property type="protein sequence ID" value="PPA39559.1"/>
    <property type="gene ID" value="WBGene00277928"/>
</dbReference>
<dbReference type="Proteomes" id="UP000005239">
    <property type="component" value="Unassembled WGS sequence"/>
</dbReference>
<protein>
    <submittedName>
        <fullName evidence="1">F-box domain-containing protein</fullName>
    </submittedName>
</protein>
<accession>A0A2A6CER6</accession>
<dbReference type="AlphaFoldDB" id="A0A2A6CER6"/>
<proteinExistence type="predicted"/>
<evidence type="ECO:0000313" key="2">
    <source>
        <dbReference type="Proteomes" id="UP000005239"/>
    </source>
</evidence>
<gene>
    <name evidence="1" type="primary">WBGene00277928</name>
</gene>
<dbReference type="PROSITE" id="PS50181">
    <property type="entry name" value="FBOX"/>
    <property type="match status" value="1"/>
</dbReference>
<keyword evidence="2" id="KW-1185">Reference proteome</keyword>
<organism evidence="1 2">
    <name type="scientific">Pristionchus pacificus</name>
    <name type="common">Parasitic nematode worm</name>
    <dbReference type="NCBI Taxonomy" id="54126"/>
    <lineage>
        <taxon>Eukaryota</taxon>
        <taxon>Metazoa</taxon>
        <taxon>Ecdysozoa</taxon>
        <taxon>Nematoda</taxon>
        <taxon>Chromadorea</taxon>
        <taxon>Rhabditida</taxon>
        <taxon>Rhabditina</taxon>
        <taxon>Diplogasteromorpha</taxon>
        <taxon>Diplogasteroidea</taxon>
        <taxon>Neodiplogasteridae</taxon>
        <taxon>Pristionchus</taxon>
    </lineage>
</organism>
<name>A0A2A6CER6_PRIPA</name>
<evidence type="ECO:0000313" key="1">
    <source>
        <dbReference type="EnsemblMetazoa" id="PPA39559.1"/>
    </source>
</evidence>
<reference evidence="1" key="2">
    <citation type="submission" date="2022-06" db="UniProtKB">
        <authorList>
            <consortium name="EnsemblMetazoa"/>
        </authorList>
    </citation>
    <scope>IDENTIFICATION</scope>
    <source>
        <strain evidence="1">PS312</strain>
    </source>
</reference>
<accession>A0A8R1USA7</accession>